<proteinExistence type="predicted"/>
<sequence length="174" mass="19856">MTTKRLIFYSLWFQIVWIIAVFGQEKLQWLAVSLVVGTYVYSQLVAPIKLERVFLMALFGVMVDYANMALGVFRFEFNEFPIWLMALWFIFVWYAYFLVPIVSRFSILLVSIFGGVGGTLSYLAGEKLGAVYFPLPTTTTLLVLMVEWLLIAAVIIKVYGNASDKMGYAGRVDR</sequence>
<organism evidence="1">
    <name type="scientific">Vibrio coralliilyticus</name>
    <dbReference type="NCBI Taxonomy" id="190893"/>
    <lineage>
        <taxon>Bacteria</taxon>
        <taxon>Pseudomonadati</taxon>
        <taxon>Pseudomonadota</taxon>
        <taxon>Gammaproteobacteria</taxon>
        <taxon>Vibrionales</taxon>
        <taxon>Vibrionaceae</taxon>
        <taxon>Vibrio</taxon>
    </lineage>
</organism>
<comment type="caution">
    <text evidence="1">The sequence shown here is derived from an EMBL/GenBank/DDBJ whole genome shotgun (WGS) entry which is preliminary data.</text>
</comment>
<dbReference type="Pfam" id="PF11086">
    <property type="entry name" value="DUF2878"/>
    <property type="match status" value="1"/>
</dbReference>
<dbReference type="STRING" id="190893.BA953_14795"/>
<accession>A0A2A2MSC7</accession>
<dbReference type="RefSeq" id="WP_045984903.1">
    <property type="nucleotide sequence ID" value="NZ_CP063051.1"/>
</dbReference>
<dbReference type="AlphaFoldDB" id="A0A2A2MSC7"/>
<reference evidence="1" key="1">
    <citation type="journal article" date="2015" name="BMC Genomics">
        <title>Genome mining reveals unlocked bioactive potential of marine Gram-negative bacteria.</title>
        <authorList>
            <person name="Machado H."/>
            <person name="Sonnenschein E.C."/>
            <person name="Melchiorsen J."/>
            <person name="Gram L."/>
        </authorList>
    </citation>
    <scope>NUCLEOTIDE SEQUENCE</scope>
    <source>
        <strain evidence="1">S2052</strain>
    </source>
</reference>
<name>A0A2A2MSC7_9VIBR</name>
<dbReference type="EMBL" id="JXXR01000001">
    <property type="protein sequence ID" value="KJY77976.1"/>
    <property type="molecule type" value="Genomic_DNA"/>
</dbReference>
<dbReference type="InterPro" id="IPR021306">
    <property type="entry name" value="DUF2878"/>
</dbReference>
<protein>
    <submittedName>
        <fullName evidence="1">Zinc ABC transporter permease</fullName>
    </submittedName>
</protein>
<gene>
    <name evidence="1" type="ORF">TW71_02815</name>
</gene>
<evidence type="ECO:0000313" key="1">
    <source>
        <dbReference type="EMBL" id="KJY77976.1"/>
    </source>
</evidence>